<proteinExistence type="predicted"/>
<name>A0A023BYG2_9FLAO</name>
<keyword evidence="3" id="KW-1185">Reference proteome</keyword>
<dbReference type="Gene3D" id="1.10.3300.10">
    <property type="entry name" value="Jann2411-like domain"/>
    <property type="match status" value="1"/>
</dbReference>
<feature type="domain" description="Zinc finger CGNR" evidence="1">
    <location>
        <begin position="151"/>
        <end position="190"/>
    </location>
</feature>
<dbReference type="PANTHER" id="PTHR35525:SF3">
    <property type="entry name" value="BLL6575 PROTEIN"/>
    <property type="match status" value="1"/>
</dbReference>
<gene>
    <name evidence="2" type="ORF">ATO12_09665</name>
</gene>
<organism evidence="2 3">
    <name type="scientific">Aquimarina atlantica</name>
    <dbReference type="NCBI Taxonomy" id="1317122"/>
    <lineage>
        <taxon>Bacteria</taxon>
        <taxon>Pseudomonadati</taxon>
        <taxon>Bacteroidota</taxon>
        <taxon>Flavobacteriia</taxon>
        <taxon>Flavobacteriales</taxon>
        <taxon>Flavobacteriaceae</taxon>
        <taxon>Aquimarina</taxon>
    </lineage>
</organism>
<evidence type="ECO:0000313" key="3">
    <source>
        <dbReference type="Proteomes" id="UP000023541"/>
    </source>
</evidence>
<dbReference type="AlphaFoldDB" id="A0A023BYG2"/>
<accession>A0A023BYG2</accession>
<dbReference type="PANTHER" id="PTHR35525">
    <property type="entry name" value="BLL6575 PROTEIN"/>
    <property type="match status" value="1"/>
</dbReference>
<dbReference type="Proteomes" id="UP000023541">
    <property type="component" value="Unassembled WGS sequence"/>
</dbReference>
<sequence length="196" mass="23195">MNNVEHIQNILLDGGHLSLDFINTIKDRLVADPIDYLTGKEEWIAWLKRVDILEDKTSNFEEASFNLKEIIRKREFLHRVFQGLVFHREIKEKDLKCFDTLLQKIRRSTKIFVVDNKPQEHLEIDPNDLNSYILKIGKAAHELLMSEEIDRVKECGNCGWIYFDSSKNKCRKWCNMDTCGNEVKARKYYESKKNKV</sequence>
<reference evidence="2 3" key="1">
    <citation type="submission" date="2014-04" db="EMBL/GenBank/DDBJ databases">
        <title>Aquimarina sp. 22II-S11-z7 Genome Sequencing.</title>
        <authorList>
            <person name="Lai Q."/>
        </authorList>
    </citation>
    <scope>NUCLEOTIDE SEQUENCE [LARGE SCALE GENOMIC DNA]</scope>
    <source>
        <strain evidence="2 3">22II-S11-z7</strain>
    </source>
</reference>
<dbReference type="RefSeq" id="WP_034240003.1">
    <property type="nucleotide sequence ID" value="NZ_AQRA01000002.1"/>
</dbReference>
<dbReference type="OrthoDB" id="123307at2"/>
<dbReference type="InterPro" id="IPR021005">
    <property type="entry name" value="Znf_CGNR"/>
</dbReference>
<evidence type="ECO:0000259" key="1">
    <source>
        <dbReference type="Pfam" id="PF11706"/>
    </source>
</evidence>
<dbReference type="STRING" id="1317122.ATO12_09665"/>
<dbReference type="InterPro" id="IPR023286">
    <property type="entry name" value="ABATE_dom_sf"/>
</dbReference>
<protein>
    <recommendedName>
        <fullName evidence="1">Zinc finger CGNR domain-containing protein</fullName>
    </recommendedName>
</protein>
<dbReference type="InterPro" id="IPR010852">
    <property type="entry name" value="ABATE"/>
</dbReference>
<dbReference type="Pfam" id="PF07336">
    <property type="entry name" value="ABATE"/>
    <property type="match status" value="1"/>
</dbReference>
<evidence type="ECO:0000313" key="2">
    <source>
        <dbReference type="EMBL" id="EZH74989.1"/>
    </source>
</evidence>
<dbReference type="Pfam" id="PF11706">
    <property type="entry name" value="zf-CGNR"/>
    <property type="match status" value="1"/>
</dbReference>
<dbReference type="eggNOG" id="COG5516">
    <property type="taxonomic scope" value="Bacteria"/>
</dbReference>
<comment type="caution">
    <text evidence="2">The sequence shown here is derived from an EMBL/GenBank/DDBJ whole genome shotgun (WGS) entry which is preliminary data.</text>
</comment>
<dbReference type="EMBL" id="AQRA01000002">
    <property type="protein sequence ID" value="EZH74989.1"/>
    <property type="molecule type" value="Genomic_DNA"/>
</dbReference>
<dbReference type="SUPFAM" id="SSF160904">
    <property type="entry name" value="Jann2411-like"/>
    <property type="match status" value="1"/>
</dbReference>